<dbReference type="Proteomes" id="UP000199207">
    <property type="component" value="Unassembled WGS sequence"/>
</dbReference>
<name>A0A1I1UTK5_9ACTN</name>
<dbReference type="Gene3D" id="3.30.950.30">
    <property type="entry name" value="Schlafen, AAA domain"/>
    <property type="match status" value="1"/>
</dbReference>
<dbReference type="Pfam" id="PF04326">
    <property type="entry name" value="SLFN_AlbA_2"/>
    <property type="match status" value="1"/>
</dbReference>
<reference evidence="2 3" key="1">
    <citation type="submission" date="2016-10" db="EMBL/GenBank/DDBJ databases">
        <authorList>
            <person name="de Groot N.N."/>
        </authorList>
    </citation>
    <scope>NUCLEOTIDE SEQUENCE [LARGE SCALE GENOMIC DNA]</scope>
    <source>
        <strain evidence="2 3">CGMCC 4.5739</strain>
    </source>
</reference>
<evidence type="ECO:0000259" key="1">
    <source>
        <dbReference type="Pfam" id="PF04326"/>
    </source>
</evidence>
<gene>
    <name evidence="2" type="ORF">SAMN05421773_1277</name>
</gene>
<organism evidence="2 3">
    <name type="scientific">Streptomyces aidingensis</name>
    <dbReference type="NCBI Taxonomy" id="910347"/>
    <lineage>
        <taxon>Bacteria</taxon>
        <taxon>Bacillati</taxon>
        <taxon>Actinomycetota</taxon>
        <taxon>Actinomycetes</taxon>
        <taxon>Kitasatosporales</taxon>
        <taxon>Streptomycetaceae</taxon>
        <taxon>Streptomyces</taxon>
    </lineage>
</organism>
<dbReference type="AlphaFoldDB" id="A0A1I1UTK5"/>
<dbReference type="InterPro" id="IPR007421">
    <property type="entry name" value="Schlafen_AlbA_2_dom"/>
</dbReference>
<evidence type="ECO:0000313" key="3">
    <source>
        <dbReference type="Proteomes" id="UP000199207"/>
    </source>
</evidence>
<accession>A0A1I1UTK5</accession>
<keyword evidence="3" id="KW-1185">Reference proteome</keyword>
<sequence length="438" mass="48614">METGRKSAYGSRMARTWTRLHEHLGRSPGKIVYEMVEQAVGNLLEESDDLDWKEELPAFIPVRGKWNEFAKDVAAMANTRGGLLIYGVSDSIELVGVDLSTVNEKQMLDTLRNGIQPYISEVDIIPLPNPAGGGPDVLVVDVAPSRTAPHFQYGWEQKDKDRVTFNAPYRVGRDTVWMPEHLVARAYRDRFARQAAADSELQQHLAYASEVCLGADPKAAWLVVASRLQQPLPPTLPRLTPEEVRNTLQRAAGISSGWRRLPTRSMPSFLDGLDGVTPRVGLRRWVVSNMLTTADRRNRRPMLVELHDDGTLVYATNLSWDALQRIRGEVHVQLPVHIPATAAAARDAVALAAAFRQALRDDSAADVTATVRSDRPDPYTAIAPDDFSETIPEYARRPPRFLPASLTLPRADNPGDLCSMAEELAGGVIHQFGIEHWI</sequence>
<dbReference type="InterPro" id="IPR038461">
    <property type="entry name" value="Schlafen_AlbA_2_dom_sf"/>
</dbReference>
<dbReference type="GO" id="GO:0003677">
    <property type="term" value="F:DNA binding"/>
    <property type="evidence" value="ECO:0007669"/>
    <property type="project" value="UniProtKB-KW"/>
</dbReference>
<dbReference type="EMBL" id="FOLM01000027">
    <property type="protein sequence ID" value="SFD74086.1"/>
    <property type="molecule type" value="Genomic_DNA"/>
</dbReference>
<dbReference type="STRING" id="910347.SAMN05421773_1277"/>
<protein>
    <submittedName>
        <fullName evidence="2">Putative DNA-binding domain-containing protein</fullName>
    </submittedName>
</protein>
<proteinExistence type="predicted"/>
<evidence type="ECO:0000313" key="2">
    <source>
        <dbReference type="EMBL" id="SFD74086.1"/>
    </source>
</evidence>
<feature type="domain" description="Schlafen AlbA-2" evidence="1">
    <location>
        <begin position="46"/>
        <end position="156"/>
    </location>
</feature>
<keyword evidence="2" id="KW-0238">DNA-binding</keyword>